<keyword evidence="17" id="KW-1208">Phospholipid metabolism</keyword>
<comment type="pathway">
    <text evidence="4">Lipid metabolism.</text>
</comment>
<dbReference type="RefSeq" id="WP_258210865.1">
    <property type="nucleotide sequence ID" value="NZ_CP102734.1"/>
</dbReference>
<keyword evidence="9" id="KW-0444">Lipid biosynthesis</keyword>
<organism evidence="20 21">
    <name type="scientific">Mycoplasma iguanae</name>
    <dbReference type="NCBI Taxonomy" id="292461"/>
    <lineage>
        <taxon>Bacteria</taxon>
        <taxon>Bacillati</taxon>
        <taxon>Mycoplasmatota</taxon>
        <taxon>Mollicutes</taxon>
        <taxon>Mycoplasmataceae</taxon>
        <taxon>Mycoplasma</taxon>
    </lineage>
</organism>
<evidence type="ECO:0000256" key="14">
    <source>
        <dbReference type="ARBA" id="ARBA00023098"/>
    </source>
</evidence>
<accession>A0ABY5R8T1</accession>
<feature type="transmembrane region" description="Helical" evidence="19">
    <location>
        <begin position="214"/>
        <end position="234"/>
    </location>
</feature>
<dbReference type="PANTHER" id="PTHR46382">
    <property type="entry name" value="PHOSPHATIDATE CYTIDYLYLTRANSFERASE"/>
    <property type="match status" value="1"/>
</dbReference>
<evidence type="ECO:0000313" key="21">
    <source>
        <dbReference type="Proteomes" id="UP001059252"/>
    </source>
</evidence>
<feature type="transmembrane region" description="Helical" evidence="19">
    <location>
        <begin position="14"/>
        <end position="38"/>
    </location>
</feature>
<evidence type="ECO:0000256" key="12">
    <source>
        <dbReference type="ARBA" id="ARBA00022695"/>
    </source>
</evidence>
<evidence type="ECO:0000256" key="3">
    <source>
        <dbReference type="ARBA" id="ARBA00005119"/>
    </source>
</evidence>
<keyword evidence="16" id="KW-0594">Phospholipid biosynthesis</keyword>
<evidence type="ECO:0000256" key="13">
    <source>
        <dbReference type="ARBA" id="ARBA00022989"/>
    </source>
</evidence>
<comment type="subcellular location">
    <subcellularLocation>
        <location evidence="2">Cell membrane</location>
        <topology evidence="2">Multi-pass membrane protein</topology>
    </subcellularLocation>
</comment>
<comment type="similarity">
    <text evidence="5 18">Belongs to the CDS family.</text>
</comment>
<feature type="transmembrane region" description="Helical" evidence="19">
    <location>
        <begin position="111"/>
        <end position="129"/>
    </location>
</feature>
<dbReference type="PROSITE" id="PS01315">
    <property type="entry name" value="CDS"/>
    <property type="match status" value="1"/>
</dbReference>
<gene>
    <name evidence="20" type="ORF">NV226_03125</name>
</gene>
<evidence type="ECO:0000256" key="10">
    <source>
        <dbReference type="ARBA" id="ARBA00022679"/>
    </source>
</evidence>
<evidence type="ECO:0000256" key="9">
    <source>
        <dbReference type="ARBA" id="ARBA00022516"/>
    </source>
</evidence>
<keyword evidence="12 18" id="KW-0548">Nucleotidyltransferase</keyword>
<evidence type="ECO:0000256" key="11">
    <source>
        <dbReference type="ARBA" id="ARBA00022692"/>
    </source>
</evidence>
<dbReference type="EC" id="2.7.7.41" evidence="6 18"/>
<evidence type="ECO:0000256" key="5">
    <source>
        <dbReference type="ARBA" id="ARBA00010185"/>
    </source>
</evidence>
<keyword evidence="11 18" id="KW-0812">Transmembrane</keyword>
<keyword evidence="14" id="KW-0443">Lipid metabolism</keyword>
<feature type="transmembrane region" description="Helical" evidence="19">
    <location>
        <begin position="246"/>
        <end position="268"/>
    </location>
</feature>
<evidence type="ECO:0000256" key="4">
    <source>
        <dbReference type="ARBA" id="ARBA00005189"/>
    </source>
</evidence>
<evidence type="ECO:0000256" key="15">
    <source>
        <dbReference type="ARBA" id="ARBA00023136"/>
    </source>
</evidence>
<dbReference type="EMBL" id="CP102734">
    <property type="protein sequence ID" value="UVD81691.1"/>
    <property type="molecule type" value="Genomic_DNA"/>
</dbReference>
<feature type="transmembrane region" description="Helical" evidence="19">
    <location>
        <begin position="141"/>
        <end position="159"/>
    </location>
</feature>
<evidence type="ECO:0000256" key="18">
    <source>
        <dbReference type="RuleBase" id="RU003938"/>
    </source>
</evidence>
<dbReference type="GO" id="GO:0016779">
    <property type="term" value="F:nucleotidyltransferase activity"/>
    <property type="evidence" value="ECO:0007669"/>
    <property type="project" value="UniProtKB-KW"/>
</dbReference>
<keyword evidence="10 18" id="KW-0808">Transferase</keyword>
<evidence type="ECO:0000256" key="7">
    <source>
        <dbReference type="ARBA" id="ARBA00019373"/>
    </source>
</evidence>
<sequence>MKIKITKKIQKNKLLLRTITTLIILLFFITSFFITGYLKMGGRIYGVIFYAILCSIGIYEFVSHSEVKKIFVFYYIILGLILLFLPWHEYFYVMINQGSTKYMFIEQLKHWWIYLIIIIGSAFPFLFLIQKKDLKFITKNYLLNLFAVLTFPIFIKWLLIINTIPNEGVYILLYIGLITATTDTLGLFGGMLFGRKIFKRGFAPKLSPRKSWEGAIIAWFFAVFVVVFIGSFYINKLLFLEENQFLFFSISTIVLLPLASIWGDLLFSKIKRTFHVKDFSQLIPGHGGLLDRFDSTFLVTYTFVFLIIFFN</sequence>
<dbReference type="Pfam" id="PF01148">
    <property type="entry name" value="CTP_transf_1"/>
    <property type="match status" value="1"/>
</dbReference>
<feature type="transmembrane region" description="Helical" evidence="19">
    <location>
        <begin position="71"/>
        <end position="91"/>
    </location>
</feature>
<reference evidence="20" key="1">
    <citation type="submission" date="2022-08" db="EMBL/GenBank/DDBJ databases">
        <title>Complete genome of Mycoplasma iguanae type strain 2327.</title>
        <authorList>
            <person name="Spergser J."/>
        </authorList>
    </citation>
    <scope>NUCLEOTIDE SEQUENCE</scope>
    <source>
        <strain evidence="20">2327</strain>
    </source>
</reference>
<dbReference type="Proteomes" id="UP001059252">
    <property type="component" value="Chromosome"/>
</dbReference>
<feature type="transmembrane region" description="Helical" evidence="19">
    <location>
        <begin position="289"/>
        <end position="310"/>
    </location>
</feature>
<keyword evidence="8" id="KW-1003">Cell membrane</keyword>
<name>A0ABY5R8T1_9MOLU</name>
<feature type="transmembrane region" description="Helical" evidence="19">
    <location>
        <begin position="171"/>
        <end position="193"/>
    </location>
</feature>
<evidence type="ECO:0000256" key="17">
    <source>
        <dbReference type="ARBA" id="ARBA00023264"/>
    </source>
</evidence>
<keyword evidence="13 19" id="KW-1133">Transmembrane helix</keyword>
<evidence type="ECO:0000256" key="16">
    <source>
        <dbReference type="ARBA" id="ARBA00023209"/>
    </source>
</evidence>
<evidence type="ECO:0000256" key="8">
    <source>
        <dbReference type="ARBA" id="ARBA00022475"/>
    </source>
</evidence>
<evidence type="ECO:0000256" key="19">
    <source>
        <dbReference type="SAM" id="Phobius"/>
    </source>
</evidence>
<dbReference type="InterPro" id="IPR000374">
    <property type="entry name" value="PC_trans"/>
</dbReference>
<evidence type="ECO:0000256" key="6">
    <source>
        <dbReference type="ARBA" id="ARBA00012487"/>
    </source>
</evidence>
<comment type="catalytic activity">
    <reaction evidence="1 18">
        <text>a 1,2-diacyl-sn-glycero-3-phosphate + CTP + H(+) = a CDP-1,2-diacyl-sn-glycerol + diphosphate</text>
        <dbReference type="Rhea" id="RHEA:16229"/>
        <dbReference type="ChEBI" id="CHEBI:15378"/>
        <dbReference type="ChEBI" id="CHEBI:33019"/>
        <dbReference type="ChEBI" id="CHEBI:37563"/>
        <dbReference type="ChEBI" id="CHEBI:58332"/>
        <dbReference type="ChEBI" id="CHEBI:58608"/>
        <dbReference type="EC" id="2.7.7.41"/>
    </reaction>
</comment>
<comment type="pathway">
    <text evidence="3 18">Phospholipid metabolism; CDP-diacylglycerol biosynthesis; CDP-diacylglycerol from sn-glycerol 3-phosphate: step 3/3.</text>
</comment>
<proteinExistence type="inferred from homology"/>
<evidence type="ECO:0000256" key="1">
    <source>
        <dbReference type="ARBA" id="ARBA00001698"/>
    </source>
</evidence>
<protein>
    <recommendedName>
        <fullName evidence="7 18">Phosphatidate cytidylyltransferase</fullName>
        <ecNumber evidence="6 18">2.7.7.41</ecNumber>
    </recommendedName>
</protein>
<dbReference type="PANTHER" id="PTHR46382:SF1">
    <property type="entry name" value="PHOSPHATIDATE CYTIDYLYLTRANSFERASE"/>
    <property type="match status" value="1"/>
</dbReference>
<evidence type="ECO:0000313" key="20">
    <source>
        <dbReference type="EMBL" id="UVD81691.1"/>
    </source>
</evidence>
<evidence type="ECO:0000256" key="2">
    <source>
        <dbReference type="ARBA" id="ARBA00004651"/>
    </source>
</evidence>
<feature type="transmembrane region" description="Helical" evidence="19">
    <location>
        <begin position="44"/>
        <end position="62"/>
    </location>
</feature>
<keyword evidence="15 19" id="KW-0472">Membrane</keyword>
<keyword evidence="21" id="KW-1185">Reference proteome</keyword>